<dbReference type="AlphaFoldDB" id="A0A377I6Z0"/>
<evidence type="ECO:0000313" key="2">
    <source>
        <dbReference type="Proteomes" id="UP000254465"/>
    </source>
</evidence>
<reference evidence="1 2" key="1">
    <citation type="submission" date="2018-06" db="EMBL/GenBank/DDBJ databases">
        <authorList>
            <consortium name="Pathogen Informatics"/>
            <person name="Doyle S."/>
        </authorList>
    </citation>
    <scope>NUCLEOTIDE SEQUENCE [LARGE SCALE GENOMIC DNA]</scope>
    <source>
        <strain evidence="1 2">NCTC11296</strain>
    </source>
</reference>
<protein>
    <submittedName>
        <fullName evidence="1">Uncharacterized protein</fullName>
    </submittedName>
</protein>
<dbReference type="RefSeq" id="WP_017807457.1">
    <property type="nucleotide sequence ID" value="NZ_PQVK01000122.1"/>
</dbReference>
<proteinExistence type="predicted"/>
<accession>A0A377I6Z0</accession>
<name>A0A377I6Z0_AVIPA</name>
<dbReference type="EMBL" id="UGHK01000002">
    <property type="protein sequence ID" value="STO71066.1"/>
    <property type="molecule type" value="Genomic_DNA"/>
</dbReference>
<sequence>MDGRLLLGLPVNGKCYFDFKVHLLTLGDECNALEMIAELGIVQKEDKPLSQAEKMLMDLAYLIQQVEFVGVDNTQITPHYLLDNLATDDYVLINEAILALRKKHISAGESLSQENSHAPTAMT</sequence>
<evidence type="ECO:0000313" key="1">
    <source>
        <dbReference type="EMBL" id="STO71066.1"/>
    </source>
</evidence>
<dbReference type="Proteomes" id="UP000254465">
    <property type="component" value="Unassembled WGS sequence"/>
</dbReference>
<gene>
    <name evidence="1" type="ORF">NCTC11296_00961</name>
</gene>
<organism evidence="1 2">
    <name type="scientific">Avibacterium paragallinarum</name>
    <name type="common">Haemophilus gallinarum</name>
    <dbReference type="NCBI Taxonomy" id="728"/>
    <lineage>
        <taxon>Bacteria</taxon>
        <taxon>Pseudomonadati</taxon>
        <taxon>Pseudomonadota</taxon>
        <taxon>Gammaproteobacteria</taxon>
        <taxon>Pasteurellales</taxon>
        <taxon>Pasteurellaceae</taxon>
        <taxon>Avibacterium</taxon>
    </lineage>
</organism>